<dbReference type="GO" id="GO:0019478">
    <property type="term" value="P:D-amino acid catabolic process"/>
    <property type="evidence" value="ECO:0007669"/>
    <property type="project" value="TreeGrafter"/>
</dbReference>
<dbReference type="Pfam" id="PF01266">
    <property type="entry name" value="DAO"/>
    <property type="match status" value="1"/>
</dbReference>
<dbReference type="Gene3D" id="3.40.50.720">
    <property type="entry name" value="NAD(P)-binding Rossmann-like Domain"/>
    <property type="match status" value="1"/>
</dbReference>
<keyword evidence="4" id="KW-0285">Flavoprotein</keyword>
<dbReference type="SUPFAM" id="SSF51971">
    <property type="entry name" value="Nucleotide-binding domain"/>
    <property type="match status" value="1"/>
</dbReference>
<dbReference type="SUPFAM" id="SSF54373">
    <property type="entry name" value="FAD-linked reductases, C-terminal domain"/>
    <property type="match status" value="1"/>
</dbReference>
<comment type="cofactor">
    <cofactor evidence="1 7">
        <name>FAD</name>
        <dbReference type="ChEBI" id="CHEBI:57692"/>
    </cofactor>
</comment>
<evidence type="ECO:0000256" key="3">
    <source>
        <dbReference type="ARBA" id="ARBA00006730"/>
    </source>
</evidence>
<evidence type="ECO:0000313" key="10">
    <source>
        <dbReference type="Proteomes" id="UP000183832"/>
    </source>
</evidence>
<keyword evidence="10" id="KW-1185">Reference proteome</keyword>
<dbReference type="OrthoDB" id="2015447at2759"/>
<comment type="similarity">
    <text evidence="3">Belongs to the DAMOX/DASOX family.</text>
</comment>
<feature type="binding site" evidence="7">
    <location>
        <begin position="309"/>
        <end position="314"/>
    </location>
    <ligand>
        <name>FAD</name>
        <dbReference type="ChEBI" id="CHEBI:57692"/>
    </ligand>
</feature>
<protein>
    <submittedName>
        <fullName evidence="9">CLUMA_CG015799, isoform A</fullName>
    </submittedName>
</protein>
<dbReference type="AlphaFoldDB" id="A0A1J1ISD0"/>
<gene>
    <name evidence="9" type="primary">similar to D-aspartate oxidase</name>
    <name evidence="9" type="ORF">CLUMA_CG015799</name>
</gene>
<dbReference type="PANTHER" id="PTHR11530">
    <property type="entry name" value="D-AMINO ACID OXIDASE"/>
    <property type="match status" value="1"/>
</dbReference>
<dbReference type="PANTHER" id="PTHR11530:SF11">
    <property type="entry name" value="D-ASPARTATE OXIDASE"/>
    <property type="match status" value="1"/>
</dbReference>
<dbReference type="InterPro" id="IPR023209">
    <property type="entry name" value="DAO"/>
</dbReference>
<name>A0A1J1ISD0_9DIPT</name>
<dbReference type="EMBL" id="CVRI01000058">
    <property type="protein sequence ID" value="CRL02618.1"/>
    <property type="molecule type" value="Genomic_DNA"/>
</dbReference>
<evidence type="ECO:0000313" key="9">
    <source>
        <dbReference type="EMBL" id="CRL02618.1"/>
    </source>
</evidence>
<evidence type="ECO:0000256" key="6">
    <source>
        <dbReference type="ARBA" id="ARBA00023002"/>
    </source>
</evidence>
<dbReference type="Gene3D" id="3.30.9.10">
    <property type="entry name" value="D-Amino Acid Oxidase, subunit A, domain 2"/>
    <property type="match status" value="1"/>
</dbReference>
<keyword evidence="5 7" id="KW-0274">FAD</keyword>
<feature type="domain" description="FAD dependent oxidoreductase" evidence="8">
    <location>
        <begin position="3"/>
        <end position="321"/>
    </location>
</feature>
<sequence length="336" mass="37682">MKKIVILGGGVNGLSSAVKIAEHFHRQDVQVTLISEDVSPNTTGDVSAGYWTPFLVEGTSDEKITKWSKSSYDFFHQLWLNGLAEECGISMIPTYRLTSDPEGEEAPLWKDVVFGFTKLNSDETARLSREHNQTYTEGFHYITFCCEPTKFLPYLMKRFLAAGGRFIKQKINNIDEVSEFDLIVNCTGLGSKEVTNDMKCFAIRGQVARIKAPWIYCIFNHTDDDGNYIIPNTNDVILGGTHQVNDYSLEISKADSAFIFNGCKKIIPSIENAEVIKEMVGLRPGRKEIRLETELRRRNAPIIHNVGHGGSGVTLCWGCSDDVLQLTIELFKKAKL</sequence>
<organism evidence="9 10">
    <name type="scientific">Clunio marinus</name>
    <dbReference type="NCBI Taxonomy" id="568069"/>
    <lineage>
        <taxon>Eukaryota</taxon>
        <taxon>Metazoa</taxon>
        <taxon>Ecdysozoa</taxon>
        <taxon>Arthropoda</taxon>
        <taxon>Hexapoda</taxon>
        <taxon>Insecta</taxon>
        <taxon>Pterygota</taxon>
        <taxon>Neoptera</taxon>
        <taxon>Endopterygota</taxon>
        <taxon>Diptera</taxon>
        <taxon>Nematocera</taxon>
        <taxon>Chironomoidea</taxon>
        <taxon>Chironomidae</taxon>
        <taxon>Clunio</taxon>
    </lineage>
</organism>
<feature type="binding site" evidence="7">
    <location>
        <position position="310"/>
    </location>
    <ligand>
        <name>D-dopa</name>
        <dbReference type="ChEBI" id="CHEBI:149689"/>
    </ligand>
</feature>
<dbReference type="PIRSF" id="PIRSF000189">
    <property type="entry name" value="D-aa_oxidase"/>
    <property type="match status" value="1"/>
</dbReference>
<evidence type="ECO:0000259" key="8">
    <source>
        <dbReference type="Pfam" id="PF01266"/>
    </source>
</evidence>
<evidence type="ECO:0000256" key="5">
    <source>
        <dbReference type="ARBA" id="ARBA00022827"/>
    </source>
</evidence>
<evidence type="ECO:0000256" key="2">
    <source>
        <dbReference type="ARBA" id="ARBA00004253"/>
    </source>
</evidence>
<dbReference type="GO" id="GO:0003884">
    <property type="term" value="F:D-amino-acid oxidase activity"/>
    <property type="evidence" value="ECO:0007669"/>
    <property type="project" value="InterPro"/>
</dbReference>
<dbReference type="STRING" id="568069.A0A1J1ISD0"/>
<accession>A0A1J1ISD0</accession>
<keyword evidence="6" id="KW-0560">Oxidoreductase</keyword>
<dbReference type="GO" id="GO:0005782">
    <property type="term" value="C:peroxisomal matrix"/>
    <property type="evidence" value="ECO:0007669"/>
    <property type="project" value="UniProtKB-SubCell"/>
</dbReference>
<feature type="binding site" evidence="7">
    <location>
        <position position="283"/>
    </location>
    <ligand>
        <name>D-serine</name>
        <dbReference type="ChEBI" id="CHEBI:35247"/>
    </ligand>
</feature>
<comment type="subcellular location">
    <subcellularLocation>
        <location evidence="2">Peroxisome matrix</location>
    </subcellularLocation>
</comment>
<feature type="binding site" evidence="7">
    <location>
        <position position="228"/>
    </location>
    <ligand>
        <name>D-serine</name>
        <dbReference type="ChEBI" id="CHEBI:35247"/>
    </ligand>
</feature>
<reference evidence="9 10" key="1">
    <citation type="submission" date="2015-04" db="EMBL/GenBank/DDBJ databases">
        <authorList>
            <person name="Syromyatnikov M.Y."/>
            <person name="Popov V.N."/>
        </authorList>
    </citation>
    <scope>NUCLEOTIDE SEQUENCE [LARGE SCALE GENOMIC DNA]</scope>
</reference>
<evidence type="ECO:0000256" key="7">
    <source>
        <dbReference type="PIRSR" id="PIRSR000189-1"/>
    </source>
</evidence>
<dbReference type="GO" id="GO:0071949">
    <property type="term" value="F:FAD binding"/>
    <property type="evidence" value="ECO:0007669"/>
    <property type="project" value="InterPro"/>
</dbReference>
<dbReference type="InterPro" id="IPR006076">
    <property type="entry name" value="FAD-dep_OxRdtase"/>
</dbReference>
<feature type="binding site" evidence="7">
    <location>
        <position position="187"/>
    </location>
    <ligand>
        <name>FAD</name>
        <dbReference type="ChEBI" id="CHEBI:57692"/>
    </ligand>
</feature>
<dbReference type="Proteomes" id="UP000183832">
    <property type="component" value="Unassembled WGS sequence"/>
</dbReference>
<evidence type="ECO:0000256" key="1">
    <source>
        <dbReference type="ARBA" id="ARBA00001974"/>
    </source>
</evidence>
<proteinExistence type="inferred from homology"/>
<evidence type="ECO:0000256" key="4">
    <source>
        <dbReference type="ARBA" id="ARBA00022630"/>
    </source>
</evidence>